<reference evidence="8" key="1">
    <citation type="journal article" date="2021" name="Nat. Commun.">
        <title>Genetic determinants of endophytism in the Arabidopsis root mycobiome.</title>
        <authorList>
            <person name="Mesny F."/>
            <person name="Miyauchi S."/>
            <person name="Thiergart T."/>
            <person name="Pickel B."/>
            <person name="Atanasova L."/>
            <person name="Karlsson M."/>
            <person name="Huettel B."/>
            <person name="Barry K.W."/>
            <person name="Haridas S."/>
            <person name="Chen C."/>
            <person name="Bauer D."/>
            <person name="Andreopoulos W."/>
            <person name="Pangilinan J."/>
            <person name="LaButti K."/>
            <person name="Riley R."/>
            <person name="Lipzen A."/>
            <person name="Clum A."/>
            <person name="Drula E."/>
            <person name="Henrissat B."/>
            <person name="Kohler A."/>
            <person name="Grigoriev I.V."/>
            <person name="Martin F.M."/>
            <person name="Hacquard S."/>
        </authorList>
    </citation>
    <scope>NUCLEOTIDE SEQUENCE</scope>
    <source>
        <strain evidence="8">MPI-CAGE-CH-0243</strain>
    </source>
</reference>
<gene>
    <name evidence="8" type="ORF">B0J11DRAFT_475537</name>
</gene>
<proteinExistence type="inferred from homology"/>
<dbReference type="GO" id="GO:0005762">
    <property type="term" value="C:mitochondrial large ribosomal subunit"/>
    <property type="evidence" value="ECO:0007669"/>
    <property type="project" value="TreeGrafter"/>
</dbReference>
<accession>A0A9P9J1P6</accession>
<dbReference type="Pfam" id="PF05046">
    <property type="entry name" value="Img2"/>
    <property type="match status" value="1"/>
</dbReference>
<evidence type="ECO:0000256" key="4">
    <source>
        <dbReference type="ARBA" id="ARBA00023128"/>
    </source>
</evidence>
<comment type="similarity">
    <text evidence="2">Belongs to the mitochondrion-specific ribosomal protein mL49 family.</text>
</comment>
<protein>
    <recommendedName>
        <fullName evidence="6">Large ribosomal subunit protein mL49</fullName>
    </recommendedName>
</protein>
<dbReference type="AlphaFoldDB" id="A0A9P9J1P6"/>
<keyword evidence="5" id="KW-0687">Ribonucleoprotein</keyword>
<evidence type="ECO:0000256" key="2">
    <source>
        <dbReference type="ARBA" id="ARBA00005677"/>
    </source>
</evidence>
<evidence type="ECO:0000313" key="9">
    <source>
        <dbReference type="Proteomes" id="UP000700596"/>
    </source>
</evidence>
<comment type="subcellular location">
    <subcellularLocation>
        <location evidence="1">Mitochondrion</location>
    </subcellularLocation>
</comment>
<organism evidence="8 9">
    <name type="scientific">Dendryphion nanum</name>
    <dbReference type="NCBI Taxonomy" id="256645"/>
    <lineage>
        <taxon>Eukaryota</taxon>
        <taxon>Fungi</taxon>
        <taxon>Dikarya</taxon>
        <taxon>Ascomycota</taxon>
        <taxon>Pezizomycotina</taxon>
        <taxon>Dothideomycetes</taxon>
        <taxon>Pleosporomycetidae</taxon>
        <taxon>Pleosporales</taxon>
        <taxon>Torulaceae</taxon>
        <taxon>Dendryphion</taxon>
    </lineage>
</organism>
<evidence type="ECO:0000256" key="5">
    <source>
        <dbReference type="ARBA" id="ARBA00023274"/>
    </source>
</evidence>
<name>A0A9P9J1P6_9PLEO</name>
<evidence type="ECO:0000256" key="1">
    <source>
        <dbReference type="ARBA" id="ARBA00004173"/>
    </source>
</evidence>
<evidence type="ECO:0000256" key="3">
    <source>
        <dbReference type="ARBA" id="ARBA00022980"/>
    </source>
</evidence>
<evidence type="ECO:0000313" key="8">
    <source>
        <dbReference type="EMBL" id="KAH7138169.1"/>
    </source>
</evidence>
<dbReference type="OrthoDB" id="19439at2759"/>
<dbReference type="PANTHER" id="PTHR13477:SF0">
    <property type="entry name" value="LARGE RIBOSOMAL SUBUNIT PROTEIN ML49"/>
    <property type="match status" value="1"/>
</dbReference>
<dbReference type="Gene3D" id="3.30.780.10">
    <property type="entry name" value="SUI1-like domain"/>
    <property type="match status" value="1"/>
</dbReference>
<dbReference type="InterPro" id="IPR007740">
    <property type="entry name" value="Ribosomal_mL49"/>
</dbReference>
<sequence length="283" mass="30130">MPRIQPFLGFLKPAAAPRIAIYRPTAVRFSTAPRLYADEPTKPLEPSTIPAPTTASIPKAPQTSPSNPPSTPSSPEEASRAADLAAAEAVTESDSAQPSAPKPILPSEHTESAPPAAPALKTSSKSAPKRTSRTKTQNLKPKSNTLDPISTSQTLPPGKAKLLKLQAKATKALREQAKLHSEALASNPESTTQSALSLAPAKYHVGRTKSSNLPIYSDYKRGGNLHLTTVSKVSGNVAALRDELRTFLKKQDEDVVVNALTQHVVIKGHHVQEVGEFLKARGM</sequence>
<feature type="compositionally biased region" description="Polar residues" evidence="7">
    <location>
        <begin position="134"/>
        <end position="155"/>
    </location>
</feature>
<feature type="compositionally biased region" description="Low complexity" evidence="7">
    <location>
        <begin position="73"/>
        <end position="92"/>
    </location>
</feature>
<evidence type="ECO:0000256" key="6">
    <source>
        <dbReference type="ARBA" id="ARBA00035191"/>
    </source>
</evidence>
<keyword evidence="3 8" id="KW-0689">Ribosomal protein</keyword>
<dbReference type="EMBL" id="JAGMWT010000001">
    <property type="protein sequence ID" value="KAH7138169.1"/>
    <property type="molecule type" value="Genomic_DNA"/>
</dbReference>
<evidence type="ECO:0000256" key="7">
    <source>
        <dbReference type="SAM" id="MobiDB-lite"/>
    </source>
</evidence>
<dbReference type="Proteomes" id="UP000700596">
    <property type="component" value="Unassembled WGS sequence"/>
</dbReference>
<dbReference type="PANTHER" id="PTHR13477">
    <property type="entry name" value="MITOCHONDRIAL 39S RIBOSOMAL PROTEIN L49"/>
    <property type="match status" value="1"/>
</dbReference>
<comment type="caution">
    <text evidence="8">The sequence shown here is derived from an EMBL/GenBank/DDBJ whole genome shotgun (WGS) entry which is preliminary data.</text>
</comment>
<feature type="region of interest" description="Disordered" evidence="7">
    <location>
        <begin position="34"/>
        <end position="159"/>
    </location>
</feature>
<dbReference type="GO" id="GO:0006412">
    <property type="term" value="P:translation"/>
    <property type="evidence" value="ECO:0007669"/>
    <property type="project" value="InterPro"/>
</dbReference>
<keyword evidence="9" id="KW-1185">Reference proteome</keyword>
<dbReference type="GO" id="GO:0003735">
    <property type="term" value="F:structural constituent of ribosome"/>
    <property type="evidence" value="ECO:0007669"/>
    <property type="project" value="InterPro"/>
</dbReference>
<keyword evidence="4" id="KW-0496">Mitochondrion</keyword>